<feature type="chain" id="PRO_5011473207" description="Transglutaminase-like domain-containing protein" evidence="1">
    <location>
        <begin position="25"/>
        <end position="520"/>
    </location>
</feature>
<dbReference type="RefSeq" id="WP_139170924.1">
    <property type="nucleotide sequence ID" value="NZ_FNNJ01000002.1"/>
</dbReference>
<dbReference type="PANTHER" id="PTHR35532">
    <property type="entry name" value="SIMILAR TO POLYHYDROXYALKANOATE DEPOLYMERASE"/>
    <property type="match status" value="1"/>
</dbReference>
<sequence>MKKKCHHYQKIFILLFIYSNFALSQTLQEALLQAGDNKNNLTVVLEHYKNTGEKVKLEAAVFLIKNMPSHESQKYEWVDYNDTIIPFSEFDYDDFGLAIESYNTLKDSLNIKPKIYKQKDISVISSKLLIENIDLAFNTWKNNTWSQYYNFNTFCEYILPYRSLIEPLEDWRKEYQFLVEPAIYNLEDETDPVEVCTHIINELKGFSFVYGKNPLPAPLLSPQQLLFRRQGSCPELANLVLLASRSMGVAVTFDFTPHYAASSNRHYWNTVIDKQGNHIPFNGNSVGDQTGLPHTYTTNHKRMGKVFRQTYSINKNTLANKLKTQDIPISFLRNKNIIDVTHEYVSTGEINFVDYNSQVDSIAYLNVFNRTKWRIIDWAEKTEASFSFKNLGKDIVYLPSFFKNKKQFFSQYPILLDAKGRSHTLKPDFSKVINTTLSRTNEITNAYTENNSSQIEIGEKYMLLYWDGKWKRADISIATKVGVFFKNIPSNALFLMLPAKPDGFERIFILDPVTKQLKWY</sequence>
<feature type="signal peptide" evidence="1">
    <location>
        <begin position="1"/>
        <end position="24"/>
    </location>
</feature>
<feature type="domain" description="Transglutaminase-like" evidence="2">
    <location>
        <begin position="188"/>
        <end position="281"/>
    </location>
</feature>
<dbReference type="OrthoDB" id="679512at2"/>
<gene>
    <name evidence="3" type="ORF">SAMN05444411_102256</name>
</gene>
<dbReference type="Gene3D" id="3.10.620.30">
    <property type="match status" value="1"/>
</dbReference>
<evidence type="ECO:0000313" key="3">
    <source>
        <dbReference type="EMBL" id="SDW82677.1"/>
    </source>
</evidence>
<keyword evidence="1" id="KW-0732">Signal</keyword>
<dbReference type="PANTHER" id="PTHR35532:SF5">
    <property type="entry name" value="CARBOHYDRATE-BINDING DOMAIN-CONTAINING PROTEIN"/>
    <property type="match status" value="1"/>
</dbReference>
<dbReference type="Proteomes" id="UP000199595">
    <property type="component" value="Unassembled WGS sequence"/>
</dbReference>
<proteinExistence type="predicted"/>
<dbReference type="STRING" id="762486.SAMN05444411_102256"/>
<dbReference type="InterPro" id="IPR002931">
    <property type="entry name" value="Transglutaminase-like"/>
</dbReference>
<dbReference type="SUPFAM" id="SSF54001">
    <property type="entry name" value="Cysteine proteinases"/>
    <property type="match status" value="1"/>
</dbReference>
<dbReference type="AlphaFoldDB" id="A0A1H2WQ75"/>
<evidence type="ECO:0000259" key="2">
    <source>
        <dbReference type="Pfam" id="PF01841"/>
    </source>
</evidence>
<name>A0A1H2WQ75_9FLAO</name>
<dbReference type="EMBL" id="FNNJ01000002">
    <property type="protein sequence ID" value="SDW82677.1"/>
    <property type="molecule type" value="Genomic_DNA"/>
</dbReference>
<protein>
    <recommendedName>
        <fullName evidence="2">Transglutaminase-like domain-containing protein</fullName>
    </recommendedName>
</protein>
<evidence type="ECO:0000313" key="4">
    <source>
        <dbReference type="Proteomes" id="UP000199595"/>
    </source>
</evidence>
<evidence type="ECO:0000256" key="1">
    <source>
        <dbReference type="SAM" id="SignalP"/>
    </source>
</evidence>
<accession>A0A1H2WQ75</accession>
<dbReference type="Pfam" id="PF01841">
    <property type="entry name" value="Transglut_core"/>
    <property type="match status" value="1"/>
</dbReference>
<organism evidence="3 4">
    <name type="scientific">Lutibacter oricola</name>
    <dbReference type="NCBI Taxonomy" id="762486"/>
    <lineage>
        <taxon>Bacteria</taxon>
        <taxon>Pseudomonadati</taxon>
        <taxon>Bacteroidota</taxon>
        <taxon>Flavobacteriia</taxon>
        <taxon>Flavobacteriales</taxon>
        <taxon>Flavobacteriaceae</taxon>
        <taxon>Lutibacter</taxon>
    </lineage>
</organism>
<dbReference type="InterPro" id="IPR038765">
    <property type="entry name" value="Papain-like_cys_pep_sf"/>
</dbReference>
<reference evidence="3 4" key="1">
    <citation type="submission" date="2016-10" db="EMBL/GenBank/DDBJ databases">
        <authorList>
            <person name="de Groot N.N."/>
        </authorList>
    </citation>
    <scope>NUCLEOTIDE SEQUENCE [LARGE SCALE GENOMIC DNA]</scope>
    <source>
        <strain evidence="3 4">DSM 24956</strain>
    </source>
</reference>
<keyword evidence="4" id="KW-1185">Reference proteome</keyword>